<feature type="region of interest" description="Disordered" evidence="1">
    <location>
        <begin position="1"/>
        <end position="20"/>
    </location>
</feature>
<dbReference type="AlphaFoldDB" id="Q01PJ3"/>
<dbReference type="Pfam" id="PF13229">
    <property type="entry name" value="Beta_helix"/>
    <property type="match status" value="1"/>
</dbReference>
<name>Q01PJ3_SOLUE</name>
<dbReference type="InterPro" id="IPR015655">
    <property type="entry name" value="PP2C"/>
</dbReference>
<reference evidence="3" key="1">
    <citation type="submission" date="2006-10" db="EMBL/GenBank/DDBJ databases">
        <title>Complete sequence of Solibacter usitatus Ellin6076.</title>
        <authorList>
            <consortium name="US DOE Joint Genome Institute"/>
            <person name="Copeland A."/>
            <person name="Lucas S."/>
            <person name="Lapidus A."/>
            <person name="Barry K."/>
            <person name="Detter J.C."/>
            <person name="Glavina del Rio T."/>
            <person name="Hammon N."/>
            <person name="Israni S."/>
            <person name="Dalin E."/>
            <person name="Tice H."/>
            <person name="Pitluck S."/>
            <person name="Thompson L.S."/>
            <person name="Brettin T."/>
            <person name="Bruce D."/>
            <person name="Han C."/>
            <person name="Tapia R."/>
            <person name="Gilna P."/>
            <person name="Schmutz J."/>
            <person name="Larimer F."/>
            <person name="Land M."/>
            <person name="Hauser L."/>
            <person name="Kyrpides N."/>
            <person name="Mikhailova N."/>
            <person name="Janssen P.H."/>
            <person name="Kuske C.R."/>
            <person name="Richardson P."/>
        </authorList>
    </citation>
    <scope>NUCLEOTIDE SEQUENCE</scope>
    <source>
        <strain evidence="3">Ellin6076</strain>
    </source>
</reference>
<dbReference type="STRING" id="234267.Acid_7519"/>
<dbReference type="Gene3D" id="3.60.40.10">
    <property type="entry name" value="PPM-type phosphatase domain"/>
    <property type="match status" value="1"/>
</dbReference>
<dbReference type="eggNOG" id="COG0631">
    <property type="taxonomic scope" value="Bacteria"/>
</dbReference>
<dbReference type="Pfam" id="PF13672">
    <property type="entry name" value="PP2C_2"/>
    <property type="match status" value="1"/>
</dbReference>
<dbReference type="HOGENOM" id="CLU_534093_0_0_0"/>
<dbReference type="PROSITE" id="PS51746">
    <property type="entry name" value="PPM_2"/>
    <property type="match status" value="1"/>
</dbReference>
<dbReference type="InterPro" id="IPR036457">
    <property type="entry name" value="PPM-type-like_dom_sf"/>
</dbReference>
<dbReference type="CDD" id="cd00143">
    <property type="entry name" value="PP2Cc"/>
    <property type="match status" value="1"/>
</dbReference>
<dbReference type="OrthoDB" id="127832at2"/>
<evidence type="ECO:0000259" key="2">
    <source>
        <dbReference type="PROSITE" id="PS51746"/>
    </source>
</evidence>
<proteinExistence type="predicted"/>
<dbReference type="SMART" id="SM00332">
    <property type="entry name" value="PP2Cc"/>
    <property type="match status" value="1"/>
</dbReference>
<dbReference type="InterPro" id="IPR012334">
    <property type="entry name" value="Pectin_lyas_fold"/>
</dbReference>
<dbReference type="SUPFAM" id="SSF51126">
    <property type="entry name" value="Pectin lyase-like"/>
    <property type="match status" value="1"/>
</dbReference>
<evidence type="ECO:0000313" key="3">
    <source>
        <dbReference type="EMBL" id="ABJ88427.1"/>
    </source>
</evidence>
<dbReference type="PANTHER" id="PTHR13832">
    <property type="entry name" value="PROTEIN PHOSPHATASE 2C"/>
    <property type="match status" value="1"/>
</dbReference>
<protein>
    <submittedName>
        <fullName evidence="3">Protein serine/threonine phosphatase</fullName>
    </submittedName>
</protein>
<evidence type="ECO:0000256" key="1">
    <source>
        <dbReference type="SAM" id="MobiDB-lite"/>
    </source>
</evidence>
<organism evidence="3">
    <name type="scientific">Solibacter usitatus (strain Ellin6076)</name>
    <dbReference type="NCBI Taxonomy" id="234267"/>
    <lineage>
        <taxon>Bacteria</taxon>
        <taxon>Pseudomonadati</taxon>
        <taxon>Acidobacteriota</taxon>
        <taxon>Terriglobia</taxon>
        <taxon>Bryobacterales</taxon>
        <taxon>Solibacteraceae</taxon>
        <taxon>Candidatus Solibacter</taxon>
    </lineage>
</organism>
<dbReference type="InterPro" id="IPR001932">
    <property type="entry name" value="PPM-type_phosphatase-like_dom"/>
</dbReference>
<dbReference type="InParanoid" id="Q01PJ3"/>
<dbReference type="GO" id="GO:0004722">
    <property type="term" value="F:protein serine/threonine phosphatase activity"/>
    <property type="evidence" value="ECO:0007669"/>
    <property type="project" value="InterPro"/>
</dbReference>
<dbReference type="Gene3D" id="2.160.20.10">
    <property type="entry name" value="Single-stranded right-handed beta-helix, Pectin lyase-like"/>
    <property type="match status" value="1"/>
</dbReference>
<feature type="region of interest" description="Disordered" evidence="1">
    <location>
        <begin position="489"/>
        <end position="510"/>
    </location>
</feature>
<feature type="domain" description="PPM-type phosphatase" evidence="2">
    <location>
        <begin position="7"/>
        <end position="245"/>
    </location>
</feature>
<dbReference type="SMART" id="SM00331">
    <property type="entry name" value="PP2C_SIG"/>
    <property type="match status" value="1"/>
</dbReference>
<dbReference type="PANTHER" id="PTHR13832:SF827">
    <property type="entry name" value="PROTEIN PHOSPHATASE 1L"/>
    <property type="match status" value="1"/>
</dbReference>
<dbReference type="KEGG" id="sus:Acid_7519"/>
<dbReference type="InterPro" id="IPR011050">
    <property type="entry name" value="Pectin_lyase_fold/virulence"/>
</dbReference>
<dbReference type="InterPro" id="IPR039448">
    <property type="entry name" value="Beta_helix"/>
</dbReference>
<gene>
    <name evidence="3" type="ordered locus">Acid_7519</name>
</gene>
<sequence length="510" mass="53915">MVKTRVRCAGSSDPGRVRSNNEDAFHMDQERGIFLVVDGIGGQAAGEKAAAIAVERLRARLERQTGSTEQRIREAITMANNEILRAAGGNPEWSGMACVLTLVVLENGSAVAGHVGDSRLYQVRRGEIRKITHDHSPVGEREDSRELSEADAMRHPRRNEVFRDVGSQEHAPDDADFIELQRFAFDPDSALVLCSDGLSDLVASAEIRAVVERNAGDPDGAVRELIAAANRAGGKDNVTVLVVEGDQFTAPAAPPVTPHSEILPRLLLFAAGFLLAAALGWFTRSLWQPAPVAIGPRVIVASSGIAAAMAEARPGDTVEVPRGEYREQVRLKDGVTLRAQVSREPILRAAPMSGGPAVLAEGVKGARLSGFRILADREAPLNIGILLSDSAVEIDDVEVKGAGVGIEIRGSASPAVRASGIRDSLAEGILILGPSAPWLSHNVIQDNKGAGVAARDGARPALLGNVVQHNALELPGGADSVKELNFLLDPPKPARAPRTAPHARPTGEAK</sequence>
<accession>Q01PJ3</accession>
<dbReference type="EMBL" id="CP000473">
    <property type="protein sequence ID" value="ABJ88427.1"/>
    <property type="molecule type" value="Genomic_DNA"/>
</dbReference>
<dbReference type="SUPFAM" id="SSF81606">
    <property type="entry name" value="PP2C-like"/>
    <property type="match status" value="1"/>
</dbReference>